<dbReference type="EMBL" id="JADCNM010000004">
    <property type="protein sequence ID" value="KAG0487384.1"/>
    <property type="molecule type" value="Genomic_DNA"/>
</dbReference>
<evidence type="ECO:0000313" key="1">
    <source>
        <dbReference type="EMBL" id="KAG0487384.1"/>
    </source>
</evidence>
<proteinExistence type="predicted"/>
<accession>A0A835RAC8</accession>
<reference evidence="1 2" key="1">
    <citation type="journal article" date="2020" name="Nat. Food">
        <title>A phased Vanilla planifolia genome enables genetic improvement of flavour and production.</title>
        <authorList>
            <person name="Hasing T."/>
            <person name="Tang H."/>
            <person name="Brym M."/>
            <person name="Khazi F."/>
            <person name="Huang T."/>
            <person name="Chambers A.H."/>
        </authorList>
    </citation>
    <scope>NUCLEOTIDE SEQUENCE [LARGE SCALE GENOMIC DNA]</scope>
    <source>
        <tissue evidence="1">Leaf</tissue>
    </source>
</reference>
<organism evidence="1 2">
    <name type="scientific">Vanilla planifolia</name>
    <name type="common">Vanilla</name>
    <dbReference type="NCBI Taxonomy" id="51239"/>
    <lineage>
        <taxon>Eukaryota</taxon>
        <taxon>Viridiplantae</taxon>
        <taxon>Streptophyta</taxon>
        <taxon>Embryophyta</taxon>
        <taxon>Tracheophyta</taxon>
        <taxon>Spermatophyta</taxon>
        <taxon>Magnoliopsida</taxon>
        <taxon>Liliopsida</taxon>
        <taxon>Asparagales</taxon>
        <taxon>Orchidaceae</taxon>
        <taxon>Vanilloideae</taxon>
        <taxon>Vanilleae</taxon>
        <taxon>Vanilla</taxon>
    </lineage>
</organism>
<dbReference type="AlphaFoldDB" id="A0A835RAC8"/>
<comment type="caution">
    <text evidence="1">The sequence shown here is derived from an EMBL/GenBank/DDBJ whole genome shotgun (WGS) entry which is preliminary data.</text>
</comment>
<gene>
    <name evidence="1" type="ORF">HPP92_009479</name>
</gene>
<name>A0A835RAC8_VANPL</name>
<dbReference type="Proteomes" id="UP000639772">
    <property type="component" value="Unassembled WGS sequence"/>
</dbReference>
<evidence type="ECO:0000313" key="2">
    <source>
        <dbReference type="Proteomes" id="UP000639772"/>
    </source>
</evidence>
<sequence>MAAEAAIAIILTFPWPRLVRTRVVALVSPPPACRRRTALLRLSAHGFVLEEGASSDASARSALWQRGIASRNL</sequence>
<protein>
    <submittedName>
        <fullName evidence="1">Uncharacterized protein</fullName>
    </submittedName>
</protein>